<dbReference type="Gene3D" id="3.30.460.10">
    <property type="entry name" value="Beta Polymerase, domain 2"/>
    <property type="match status" value="1"/>
</dbReference>
<dbReference type="EC" id="2.7.6.5" evidence="2"/>
<dbReference type="GO" id="GO:0008728">
    <property type="term" value="F:GTP diphosphokinase activity"/>
    <property type="evidence" value="ECO:0007669"/>
    <property type="project" value="UniProtKB-EC"/>
</dbReference>
<evidence type="ECO:0000256" key="6">
    <source>
        <dbReference type="ARBA" id="ARBA00075768"/>
    </source>
</evidence>
<dbReference type="SMR" id="A0A067H851"/>
<dbReference type="InterPro" id="IPR043519">
    <property type="entry name" value="NT_sf"/>
</dbReference>
<keyword evidence="4" id="KW-0342">GTP-binding</keyword>
<dbReference type="CDD" id="cd01668">
    <property type="entry name" value="TGS_RSH"/>
    <property type="match status" value="1"/>
</dbReference>
<dbReference type="PROSITE" id="PS51831">
    <property type="entry name" value="HD"/>
    <property type="match status" value="1"/>
</dbReference>
<proteinExistence type="inferred from homology"/>
<dbReference type="CDD" id="cd02116">
    <property type="entry name" value="ACT"/>
    <property type="match status" value="1"/>
</dbReference>
<evidence type="ECO:0000256" key="7">
    <source>
        <dbReference type="ARBA" id="ARBA00082153"/>
    </source>
</evidence>
<dbReference type="AlphaFoldDB" id="A0A067H851"/>
<evidence type="ECO:0000313" key="12">
    <source>
        <dbReference type="Proteomes" id="UP000027120"/>
    </source>
</evidence>
<organism evidence="11 12">
    <name type="scientific">Citrus sinensis</name>
    <name type="common">Sweet orange</name>
    <name type="synonym">Citrus aurantium var. sinensis</name>
    <dbReference type="NCBI Taxonomy" id="2711"/>
    <lineage>
        <taxon>Eukaryota</taxon>
        <taxon>Viridiplantae</taxon>
        <taxon>Streptophyta</taxon>
        <taxon>Embryophyta</taxon>
        <taxon>Tracheophyta</taxon>
        <taxon>Spermatophyta</taxon>
        <taxon>Magnoliopsida</taxon>
        <taxon>eudicotyledons</taxon>
        <taxon>Gunneridae</taxon>
        <taxon>Pentapetalae</taxon>
        <taxon>rosids</taxon>
        <taxon>malvids</taxon>
        <taxon>Sapindales</taxon>
        <taxon>Rutaceae</taxon>
        <taxon>Aurantioideae</taxon>
        <taxon>Citrus</taxon>
    </lineage>
</organism>
<dbReference type="Gene3D" id="1.10.3210.10">
    <property type="entry name" value="Hypothetical protein af1432"/>
    <property type="match status" value="1"/>
</dbReference>
<dbReference type="SUPFAM" id="SSF55021">
    <property type="entry name" value="ACT-like"/>
    <property type="match status" value="1"/>
</dbReference>
<dbReference type="PANTHER" id="PTHR43061">
    <property type="entry name" value="GTP DIPHOSPHOKINASE RSH1, CHLOROPLASTIC-RELATED"/>
    <property type="match status" value="1"/>
</dbReference>
<dbReference type="EMBL" id="KK784873">
    <property type="protein sequence ID" value="KDO87140.1"/>
    <property type="molecule type" value="Genomic_DNA"/>
</dbReference>
<dbReference type="GO" id="GO:0005525">
    <property type="term" value="F:GTP binding"/>
    <property type="evidence" value="ECO:0007669"/>
    <property type="project" value="UniProtKB-KW"/>
</dbReference>
<evidence type="ECO:0000256" key="1">
    <source>
        <dbReference type="ARBA" id="ARBA00007476"/>
    </source>
</evidence>
<dbReference type="InterPro" id="IPR033655">
    <property type="entry name" value="TGS_RelA/SpoT"/>
</dbReference>
<dbReference type="FunFam" id="1.10.3210.10:FF:000001">
    <property type="entry name" value="GTP pyrophosphokinase RelA"/>
    <property type="match status" value="1"/>
</dbReference>
<feature type="coiled-coil region" evidence="8">
    <location>
        <begin position="305"/>
        <end position="336"/>
    </location>
</feature>
<dbReference type="FunFam" id="3.10.20.30:FF:000002">
    <property type="entry name" value="GTP pyrophosphokinase (RelA/SpoT)"/>
    <property type="match status" value="1"/>
</dbReference>
<dbReference type="GO" id="GO:0015969">
    <property type="term" value="P:guanosine tetraphosphate metabolic process"/>
    <property type="evidence" value="ECO:0007669"/>
    <property type="project" value="InterPro"/>
</dbReference>
<dbReference type="SMART" id="SM00471">
    <property type="entry name" value="HDc"/>
    <property type="match status" value="1"/>
</dbReference>
<evidence type="ECO:0000256" key="8">
    <source>
        <dbReference type="SAM" id="Coils"/>
    </source>
</evidence>
<dbReference type="InterPro" id="IPR012675">
    <property type="entry name" value="Beta-grasp_dom_sf"/>
</dbReference>
<evidence type="ECO:0000256" key="5">
    <source>
        <dbReference type="ARBA" id="ARBA00070102"/>
    </source>
</evidence>
<dbReference type="Gene3D" id="3.30.70.260">
    <property type="match status" value="1"/>
</dbReference>
<keyword evidence="12" id="KW-1185">Reference proteome</keyword>
<sequence length="861" mass="96207">MASAASMSVSVECVNICKLPKGDGSGRYYDCSVLSCAWKAPRALTGFLASTTHPAHSSSLSLGPTGRRNRINSRCEAFDVGSWCTEGSDLVLLGKLPRSSLLHVACKRWRLCLSPSVSSDAFKEDSPERLWEDLRPTISYLSPNELELVRRALMLAFEAHDGQKRRSGEPFIIHPVEVARILGELELDWESIAAGLLHDTVEDTNVVTFERIEEEFGATVRRIVEGETKVSKLGKLKCKNENHSVQDVKADDLRQMFLAMTEEVRVIIVKLADRLHNMRTLSHMPPHKQSELENLSFMYTNAEDYAKVKRRVADLYKEHEKELEEANKILMKKIEDDQFLDLMTVKTEIRSVCKEPYSIYKAVLKSRGSINEVNQIAQLRIIIKPKPCSGVGPLCSPQQICYHVLGLVHGIWTPIPRAMKDYIATPKPNGYQSLHTTLIPFLYESMFRLEVQIRTEEMDLIAERGIAAHYSGRVFVTGLVGHARPNGRSPRGKTVCLNNANIALRISWLNAIREWQEEFVGNMTSREFVDTITRDLLGSRVFVFTPRGEIKNLPKGATVVDYAYMIHTEIGNKMVAAKVNGNLVSPTHVLANAEVVEIITYNALSSKSAFQRHKQWLEHAKTRSARHKIMKFLREQAALSASEITADTVGDFVADSGEESEVEDLSDGSKQDKPLWEKILMNVVQMSSPVRNSKAVCSDDNASLWAPKVNGKHNKRVHYVGSKAEGELSSQENSFAKMMHANVPMYKEVLPGLESWQASKIATWHNLEGHSIQWFSVVCIDRRGIMADVTTALATVGVTICSCVAEIDRGRGIAVMLFHVEGNLESLVNACSSVDLILGVLGWSTGCSWPSSKGDWQFHEC</sequence>
<evidence type="ECO:0000256" key="4">
    <source>
        <dbReference type="ARBA" id="ARBA00023134"/>
    </source>
</evidence>
<dbReference type="InterPro" id="IPR045865">
    <property type="entry name" value="ACT-like_dom_sf"/>
</dbReference>
<dbReference type="CDD" id="cd00077">
    <property type="entry name" value="HDc"/>
    <property type="match status" value="1"/>
</dbReference>
<evidence type="ECO:0000256" key="3">
    <source>
        <dbReference type="ARBA" id="ARBA00023016"/>
    </source>
</evidence>
<evidence type="ECO:0000259" key="9">
    <source>
        <dbReference type="PROSITE" id="PS51831"/>
    </source>
</evidence>
<dbReference type="Pfam" id="PF02824">
    <property type="entry name" value="TGS"/>
    <property type="match status" value="1"/>
</dbReference>
<dbReference type="InterPro" id="IPR003607">
    <property type="entry name" value="HD/PDEase_dom"/>
</dbReference>
<dbReference type="CDD" id="cd05399">
    <property type="entry name" value="NT_Rel-Spo_like"/>
    <property type="match status" value="1"/>
</dbReference>
<dbReference type="PROSITE" id="PS51880">
    <property type="entry name" value="TGS"/>
    <property type="match status" value="1"/>
</dbReference>
<dbReference type="InterPro" id="IPR004095">
    <property type="entry name" value="TGS"/>
</dbReference>
<dbReference type="Pfam" id="PF13328">
    <property type="entry name" value="HD_4"/>
    <property type="match status" value="1"/>
</dbReference>
<dbReference type="InterPro" id="IPR006674">
    <property type="entry name" value="HD_domain"/>
</dbReference>
<evidence type="ECO:0000313" key="11">
    <source>
        <dbReference type="EMBL" id="KDO87140.1"/>
    </source>
</evidence>
<dbReference type="PANTHER" id="PTHR43061:SF1">
    <property type="entry name" value="GTP DIPHOSPHOKINASE RSH1, CHLOROPLASTIC-RELATED"/>
    <property type="match status" value="1"/>
</dbReference>
<dbReference type="Pfam" id="PF04607">
    <property type="entry name" value="RelA_SpoT"/>
    <property type="match status" value="1"/>
</dbReference>
<dbReference type="SUPFAM" id="SSF109604">
    <property type="entry name" value="HD-domain/PDEase-like"/>
    <property type="match status" value="1"/>
</dbReference>
<reference evidence="11 12" key="1">
    <citation type="submission" date="2014-04" db="EMBL/GenBank/DDBJ databases">
        <authorList>
            <consortium name="International Citrus Genome Consortium"/>
            <person name="Gmitter F."/>
            <person name="Chen C."/>
            <person name="Farmerie W."/>
            <person name="Harkins T."/>
            <person name="Desany B."/>
            <person name="Mohiuddin M."/>
            <person name="Kodira C."/>
            <person name="Borodovsky M."/>
            <person name="Lomsadze A."/>
            <person name="Burns P."/>
            <person name="Jenkins J."/>
            <person name="Prochnik S."/>
            <person name="Shu S."/>
            <person name="Chapman J."/>
            <person name="Pitluck S."/>
            <person name="Schmutz J."/>
            <person name="Rokhsar D."/>
        </authorList>
    </citation>
    <scope>NUCLEOTIDE SEQUENCE</scope>
</reference>
<evidence type="ECO:0000256" key="2">
    <source>
        <dbReference type="ARBA" id="ARBA00013251"/>
    </source>
</evidence>
<protein>
    <recommendedName>
        <fullName evidence="5">Putative GTP diphosphokinase RSH1, chloroplastic</fullName>
        <ecNumber evidence="2">2.7.6.5</ecNumber>
    </recommendedName>
    <alternativeName>
        <fullName evidence="6">RelA/SpoT homolog 1</fullName>
    </alternativeName>
    <alternativeName>
        <fullName evidence="7">ppGpp synthetase RSH1</fullName>
    </alternativeName>
</protein>
<comment type="similarity">
    <text evidence="1">Belongs to the RelA/SpoT family.</text>
</comment>
<evidence type="ECO:0000259" key="10">
    <source>
        <dbReference type="PROSITE" id="PS51880"/>
    </source>
</evidence>
<dbReference type="InterPro" id="IPR012676">
    <property type="entry name" value="TGS-like"/>
</dbReference>
<dbReference type="SUPFAM" id="SSF81301">
    <property type="entry name" value="Nucleotidyltransferase"/>
    <property type="match status" value="1"/>
</dbReference>
<feature type="domain" description="HD" evidence="9">
    <location>
        <begin position="171"/>
        <end position="278"/>
    </location>
</feature>
<keyword evidence="8" id="KW-0175">Coiled coil</keyword>
<dbReference type="SUPFAM" id="SSF81271">
    <property type="entry name" value="TGS-like"/>
    <property type="match status" value="1"/>
</dbReference>
<keyword evidence="3" id="KW-0346">Stress response</keyword>
<dbReference type="Proteomes" id="UP000027120">
    <property type="component" value="Unassembled WGS sequence"/>
</dbReference>
<accession>A0A067H851</accession>
<gene>
    <name evidence="11" type="ORF">CISIN_1g002745mg</name>
</gene>
<dbReference type="SMART" id="SM00954">
    <property type="entry name" value="RelA_SpoT"/>
    <property type="match status" value="1"/>
</dbReference>
<dbReference type="Gene3D" id="3.10.20.30">
    <property type="match status" value="1"/>
</dbReference>
<dbReference type="InterPro" id="IPR007685">
    <property type="entry name" value="RelA_SpoT"/>
</dbReference>
<keyword evidence="4" id="KW-0547">Nucleotide-binding</keyword>
<feature type="domain" description="TGS" evidence="10">
    <location>
        <begin position="537"/>
        <end position="600"/>
    </location>
</feature>
<name>A0A067H851_CITSI</name>